<evidence type="ECO:0000313" key="2">
    <source>
        <dbReference type="Proteomes" id="UP000759131"/>
    </source>
</evidence>
<keyword evidence="2" id="KW-1185">Reference proteome</keyword>
<dbReference type="EMBL" id="OC855826">
    <property type="protein sequence ID" value="CAD7622722.1"/>
    <property type="molecule type" value="Genomic_DNA"/>
</dbReference>
<dbReference type="OrthoDB" id="6514099at2759"/>
<proteinExistence type="predicted"/>
<name>A0A7R9KJ67_9ACAR</name>
<evidence type="ECO:0000313" key="1">
    <source>
        <dbReference type="EMBL" id="CAD7622722.1"/>
    </source>
</evidence>
<dbReference type="AlphaFoldDB" id="A0A7R9KJ67"/>
<dbReference type="Proteomes" id="UP000759131">
    <property type="component" value="Unassembled WGS sequence"/>
</dbReference>
<accession>A0A7R9KJ67</accession>
<gene>
    <name evidence="1" type="ORF">OSB1V03_LOCUS3185</name>
</gene>
<protein>
    <submittedName>
        <fullName evidence="1">Uncharacterized protein</fullName>
    </submittedName>
</protein>
<reference evidence="1" key="1">
    <citation type="submission" date="2020-11" db="EMBL/GenBank/DDBJ databases">
        <authorList>
            <person name="Tran Van P."/>
        </authorList>
    </citation>
    <scope>NUCLEOTIDE SEQUENCE</scope>
</reference>
<dbReference type="EMBL" id="CAJPIZ010001251">
    <property type="protein sequence ID" value="CAG2103152.1"/>
    <property type="molecule type" value="Genomic_DNA"/>
</dbReference>
<organism evidence="1">
    <name type="scientific">Medioppia subpectinata</name>
    <dbReference type="NCBI Taxonomy" id="1979941"/>
    <lineage>
        <taxon>Eukaryota</taxon>
        <taxon>Metazoa</taxon>
        <taxon>Ecdysozoa</taxon>
        <taxon>Arthropoda</taxon>
        <taxon>Chelicerata</taxon>
        <taxon>Arachnida</taxon>
        <taxon>Acari</taxon>
        <taxon>Acariformes</taxon>
        <taxon>Sarcoptiformes</taxon>
        <taxon>Oribatida</taxon>
        <taxon>Brachypylina</taxon>
        <taxon>Oppioidea</taxon>
        <taxon>Oppiidae</taxon>
        <taxon>Medioppia</taxon>
    </lineage>
</organism>
<sequence>MHIIRLFEILSAIGSLIYLTLAYIEASSLSWSVFAKTLTKVPGRIIEFDNTDHPIIAKGKTYQDIASRPNEWLRQWARIILVVERGVSPQQRLIMQKKYSQLRKKRILQNRKHCGHRKAYYRRHEQNHISFFPNVHLLMPTDPLIDSRVGAIDGHTYQEIRYIEGVVTTRMLPPIKFHPKMCQHLIQR</sequence>